<dbReference type="SUPFAM" id="SSF53474">
    <property type="entry name" value="alpha/beta-Hydrolases"/>
    <property type="match status" value="1"/>
</dbReference>
<sequence>MPFLSVRGKNIYYRLASPGQEPTSSGSTILFIHGLGSSNSFYAPIIPSLVAAGHKCVAFDTHGSASSKYNGQYGGITGIVEDVKDLIRQLNLDPKRLIAVGHSMGAIVASELSLQLPLRGVVLIGAVNPNPGLADIFNARIATVEKHGMEAMADTIPAAATGPKCTETQRAFIRTLLLSQTPEGYNSLCRAISEAQEPEYARSQSPLLVIAGSNDKTSPLEAARNILKSWGSGAETRLEVLDGVGHWHCVEAADEVGGLIKSFYNPIFAA</sequence>
<dbReference type="InterPro" id="IPR029058">
    <property type="entry name" value="AB_hydrolase_fold"/>
</dbReference>
<dbReference type="PANTHER" id="PTHR43798:SF5">
    <property type="entry name" value="MONOACYLGLYCEROL LIPASE ABHD6"/>
    <property type="match status" value="1"/>
</dbReference>
<evidence type="ECO:0000313" key="3">
    <source>
        <dbReference type="Proteomes" id="UP001465668"/>
    </source>
</evidence>
<accession>A0ABR2X5E3</accession>
<keyword evidence="3" id="KW-1185">Reference proteome</keyword>
<proteinExistence type="predicted"/>
<feature type="domain" description="AB hydrolase-1" evidence="1">
    <location>
        <begin position="29"/>
        <end position="256"/>
    </location>
</feature>
<dbReference type="PANTHER" id="PTHR43798">
    <property type="entry name" value="MONOACYLGLYCEROL LIPASE"/>
    <property type="match status" value="1"/>
</dbReference>
<keyword evidence="2" id="KW-0031">Aminopeptidase</keyword>
<organism evidence="2 3">
    <name type="scientific">Seiridium cardinale</name>
    <dbReference type="NCBI Taxonomy" id="138064"/>
    <lineage>
        <taxon>Eukaryota</taxon>
        <taxon>Fungi</taxon>
        <taxon>Dikarya</taxon>
        <taxon>Ascomycota</taxon>
        <taxon>Pezizomycotina</taxon>
        <taxon>Sordariomycetes</taxon>
        <taxon>Xylariomycetidae</taxon>
        <taxon>Amphisphaeriales</taxon>
        <taxon>Sporocadaceae</taxon>
        <taxon>Seiridium</taxon>
    </lineage>
</organism>
<dbReference type="GO" id="GO:0004177">
    <property type="term" value="F:aminopeptidase activity"/>
    <property type="evidence" value="ECO:0007669"/>
    <property type="project" value="UniProtKB-KW"/>
</dbReference>
<dbReference type="InterPro" id="IPR050266">
    <property type="entry name" value="AB_hydrolase_sf"/>
</dbReference>
<evidence type="ECO:0000259" key="1">
    <source>
        <dbReference type="Pfam" id="PF12697"/>
    </source>
</evidence>
<comment type="caution">
    <text evidence="2">The sequence shown here is derived from an EMBL/GenBank/DDBJ whole genome shotgun (WGS) entry which is preliminary data.</text>
</comment>
<protein>
    <submittedName>
        <fullName evidence="2">Serine aminopeptidase S33 domain-containing protein</fullName>
    </submittedName>
</protein>
<dbReference type="EMBL" id="JARVKM010000251">
    <property type="protein sequence ID" value="KAK9768951.1"/>
    <property type="molecule type" value="Genomic_DNA"/>
</dbReference>
<evidence type="ECO:0000313" key="2">
    <source>
        <dbReference type="EMBL" id="KAK9768951.1"/>
    </source>
</evidence>
<dbReference type="Pfam" id="PF12697">
    <property type="entry name" value="Abhydrolase_6"/>
    <property type="match status" value="1"/>
</dbReference>
<dbReference type="InterPro" id="IPR000073">
    <property type="entry name" value="AB_hydrolase_1"/>
</dbReference>
<dbReference type="Proteomes" id="UP001465668">
    <property type="component" value="Unassembled WGS sequence"/>
</dbReference>
<dbReference type="Gene3D" id="3.40.50.1820">
    <property type="entry name" value="alpha/beta hydrolase"/>
    <property type="match status" value="1"/>
</dbReference>
<keyword evidence="2" id="KW-0378">Hydrolase</keyword>
<name>A0ABR2X5E3_9PEZI</name>
<keyword evidence="2" id="KW-0645">Protease</keyword>
<reference evidence="2 3" key="1">
    <citation type="submission" date="2024-02" db="EMBL/GenBank/DDBJ databases">
        <title>First draft genome assembly of two strains of Seiridium cardinale.</title>
        <authorList>
            <person name="Emiliani G."/>
            <person name="Scali E."/>
        </authorList>
    </citation>
    <scope>NUCLEOTIDE SEQUENCE [LARGE SCALE GENOMIC DNA]</scope>
    <source>
        <strain evidence="2 3">BM-138-000479</strain>
    </source>
</reference>
<gene>
    <name evidence="2" type="ORF">SCAR479_02195</name>
</gene>